<feature type="binding site" evidence="14">
    <location>
        <position position="769"/>
    </location>
    <ligand>
        <name>Mg(2+)</name>
        <dbReference type="ChEBI" id="CHEBI:18420"/>
    </ligand>
</feature>
<evidence type="ECO:0000256" key="1">
    <source>
        <dbReference type="ARBA" id="ARBA00001946"/>
    </source>
</evidence>
<evidence type="ECO:0000259" key="17">
    <source>
        <dbReference type="Pfam" id="PF02896"/>
    </source>
</evidence>
<evidence type="ECO:0000256" key="10">
    <source>
        <dbReference type="ARBA" id="ARBA00022842"/>
    </source>
</evidence>
<dbReference type="STRING" id="1265.SAMN02910280_2186"/>
<dbReference type="InterPro" id="IPR015813">
    <property type="entry name" value="Pyrv/PenolPyrv_kinase-like_dom"/>
</dbReference>
<dbReference type="Gene3D" id="1.20.80.30">
    <property type="match status" value="1"/>
</dbReference>
<dbReference type="InterPro" id="IPR008279">
    <property type="entry name" value="PEP-util_enz_mobile_dom"/>
</dbReference>
<dbReference type="NCBIfam" id="NF004531">
    <property type="entry name" value="PRK05878.1"/>
    <property type="match status" value="1"/>
</dbReference>
<evidence type="ECO:0000256" key="5">
    <source>
        <dbReference type="ARBA" id="ARBA00022679"/>
    </source>
</evidence>
<feature type="binding site" evidence="13">
    <location>
        <position position="616"/>
    </location>
    <ligand>
        <name>substrate</name>
    </ligand>
</feature>
<comment type="similarity">
    <text evidence="2 11">Belongs to the PEP-utilizing enzyme family.</text>
</comment>
<comment type="cofactor">
    <cofactor evidence="1 11 14">
        <name>Mg(2+)</name>
        <dbReference type="ChEBI" id="CHEBI:18420"/>
    </cofactor>
</comment>
<dbReference type="OrthoDB" id="9765468at2"/>
<evidence type="ECO:0000256" key="9">
    <source>
        <dbReference type="ARBA" id="ARBA00022840"/>
    </source>
</evidence>
<evidence type="ECO:0000313" key="19">
    <source>
        <dbReference type="Proteomes" id="UP000245720"/>
    </source>
</evidence>
<gene>
    <name evidence="18" type="ORF">IE37_03179</name>
</gene>
<dbReference type="Gene3D" id="3.30.1490.20">
    <property type="entry name" value="ATP-grasp fold, A domain"/>
    <property type="match status" value="1"/>
</dbReference>
<feature type="binding site" evidence="13">
    <location>
        <position position="745"/>
    </location>
    <ligand>
        <name>substrate</name>
    </ligand>
</feature>
<evidence type="ECO:0000256" key="13">
    <source>
        <dbReference type="PIRSR" id="PIRSR000853-2"/>
    </source>
</evidence>
<dbReference type="PANTHER" id="PTHR22931:SF9">
    <property type="entry name" value="PYRUVATE, PHOSPHATE DIKINASE 1, CHLOROPLASTIC"/>
    <property type="match status" value="1"/>
</dbReference>
<dbReference type="InterPro" id="IPR018274">
    <property type="entry name" value="PEP_util_AS"/>
</dbReference>
<evidence type="ECO:0000256" key="8">
    <source>
        <dbReference type="ARBA" id="ARBA00022777"/>
    </source>
</evidence>
<dbReference type="Pfam" id="PF01326">
    <property type="entry name" value="PPDK_N"/>
    <property type="match status" value="2"/>
</dbReference>
<dbReference type="GO" id="GO:0050242">
    <property type="term" value="F:pyruvate, phosphate dikinase activity"/>
    <property type="evidence" value="ECO:0007669"/>
    <property type="project" value="UniProtKB-UniRule"/>
</dbReference>
<dbReference type="Gene3D" id="3.50.30.10">
    <property type="entry name" value="Phosphohistidine domain"/>
    <property type="match status" value="1"/>
</dbReference>
<dbReference type="InterPro" id="IPR000121">
    <property type="entry name" value="PEP_util_C"/>
</dbReference>
<proteinExistence type="inferred from homology"/>
<dbReference type="Gene3D" id="1.10.189.10">
    <property type="entry name" value="Pyruvate Phosphate Dikinase, domain 2"/>
    <property type="match status" value="1"/>
</dbReference>
<evidence type="ECO:0000313" key="18">
    <source>
        <dbReference type="EMBL" id="PWJ10087.1"/>
    </source>
</evidence>
<keyword evidence="10 14" id="KW-0460">Magnesium</keyword>
<feature type="binding site" evidence="13">
    <location>
        <position position="766"/>
    </location>
    <ligand>
        <name>substrate</name>
    </ligand>
</feature>
<sequence length="875" mass="96027">MANKYCYLFSEGNANMRELLGGKGANLAEMTNIGLPVPQGFTITTEACTQYYEDGGISDEIQAEINEYITKMEGITGKKFGDKENPLLVSVRSGARASMPGMMDTILNLGLNETVVNTIAEKSNNPRWAWDCYRRFIQMYSDVVMEVGKKYFEELIDKMKEEKGVTQDVELTAEDLKTLAGQFKAEYKAKIGVDFPDDPKEQLMGAIKAVFRSWDNPRANVYRRDNDIPFSWGTAVNVQSMAFGNMGDDCGTGVAFTRDPATGEKKLMGEFLTNAQGEDVVAGVRTPMPIQQMAETFPEAFKQFQEVCQTLENHYHDMQDMEFTVENKKLYMLQTRNGKRTAQAALKIACDLVDEGMKTEQEAVAMIDPRNLDTLLHPQFDTKALKAATPIGKGLGASPGAACGKIVFTADDAVAWAEKGEKVVLVRLETSPEDITGMKAAQGILTVRGGMTSHAAVVARGMGECCVSGCGDIKMDEANKKFELGGKTFNEGDYISIDGTTGNIYDGIIPTVDAQIAGEFGRIMAWADKYRTLKVRTNADTPADAKKARELGAEGIGLCRTEHMFFEADRIAAFREMICSDTVEGREAALAKIEPMQQGDFEALYEALEGNPVTIRFLDPPLHEFVPTEEADIEALAKAQGKSVQDIKNIIASLHEFNPMMGHRGCRLAVTYPEIAKMQTRAVIKAAINVKKNHPDWNVKPEIMIPLVGDVKELKFVKKVVVETADAVIAEAGANLEYEVGTMIEIPRAALTADEIAKNADFFCFGTNDLTQMTYGFSRDDAGKFLGAYYDKKIFENDPFAKLDQAGVGKLMEMAIKLGKPQNPKLHCGICGEHGGDPTSVEFCHKIGLDYVSCSPFRVPIARLAAAQAAIADKK</sequence>
<keyword evidence="9" id="KW-0067">ATP-binding</keyword>
<evidence type="ECO:0000259" key="15">
    <source>
        <dbReference type="Pfam" id="PF00391"/>
    </source>
</evidence>
<feature type="active site" description="Proton donor" evidence="12">
    <location>
        <position position="831"/>
    </location>
</feature>
<dbReference type="Pfam" id="PF02896">
    <property type="entry name" value="PEP-utilizers_C"/>
    <property type="match status" value="1"/>
</dbReference>
<evidence type="ECO:0000256" key="14">
    <source>
        <dbReference type="PIRSR" id="PIRSR000853-3"/>
    </source>
</evidence>
<name>A0A315XUA0_RUMFL</name>
<dbReference type="InterPro" id="IPR002192">
    <property type="entry name" value="PPDK_AMP/ATP-bd"/>
</dbReference>
<feature type="active site" description="Tele-phosphohistidine intermediate" evidence="12">
    <location>
        <position position="454"/>
    </location>
</feature>
<dbReference type="Gene3D" id="3.30.470.20">
    <property type="entry name" value="ATP-grasp fold, B domain"/>
    <property type="match status" value="1"/>
</dbReference>
<dbReference type="EC" id="2.7.9.1" evidence="3 11"/>
<dbReference type="PROSITE" id="PS00370">
    <property type="entry name" value="PEP_ENZYMES_PHOS_SITE"/>
    <property type="match status" value="1"/>
</dbReference>
<feature type="binding site" evidence="14">
    <location>
        <position position="745"/>
    </location>
    <ligand>
        <name>Mg(2+)</name>
        <dbReference type="ChEBI" id="CHEBI:18420"/>
    </ligand>
</feature>
<evidence type="ECO:0000256" key="6">
    <source>
        <dbReference type="ARBA" id="ARBA00022723"/>
    </source>
</evidence>
<dbReference type="PANTHER" id="PTHR22931">
    <property type="entry name" value="PHOSPHOENOLPYRUVATE DIKINASE-RELATED"/>
    <property type="match status" value="1"/>
</dbReference>
<dbReference type="GO" id="GO:0016301">
    <property type="term" value="F:kinase activity"/>
    <property type="evidence" value="ECO:0007669"/>
    <property type="project" value="UniProtKB-UniRule"/>
</dbReference>
<comment type="caution">
    <text evidence="18">The sequence shown here is derived from an EMBL/GenBank/DDBJ whole genome shotgun (WGS) entry which is preliminary data.</text>
</comment>
<keyword evidence="5" id="KW-0808">Transferase</keyword>
<evidence type="ECO:0000256" key="2">
    <source>
        <dbReference type="ARBA" id="ARBA00007837"/>
    </source>
</evidence>
<feature type="binding site" evidence="13">
    <location>
        <position position="768"/>
    </location>
    <ligand>
        <name>substrate</name>
    </ligand>
</feature>
<accession>A0A315XUA0</accession>
<dbReference type="SUPFAM" id="SSF56059">
    <property type="entry name" value="Glutathione synthetase ATP-binding domain-like"/>
    <property type="match status" value="1"/>
</dbReference>
<evidence type="ECO:0000256" key="12">
    <source>
        <dbReference type="PIRSR" id="PIRSR000853-1"/>
    </source>
</evidence>
<dbReference type="InterPro" id="IPR036637">
    <property type="entry name" value="Phosphohistidine_dom_sf"/>
</dbReference>
<keyword evidence="7" id="KW-0547">Nucleotide-binding</keyword>
<feature type="domain" description="Pyruvate phosphate dikinase AMP/ATP-binding" evidence="16">
    <location>
        <begin position="58"/>
        <end position="288"/>
    </location>
</feature>
<dbReference type="InterPro" id="IPR010121">
    <property type="entry name" value="Pyruvate_phosphate_dikinase"/>
</dbReference>
<dbReference type="EMBL" id="QGDI01000016">
    <property type="protein sequence ID" value="PWJ10087.1"/>
    <property type="molecule type" value="Genomic_DNA"/>
</dbReference>
<dbReference type="GO" id="GO:0046872">
    <property type="term" value="F:metal ion binding"/>
    <property type="evidence" value="ECO:0007669"/>
    <property type="project" value="UniProtKB-UniRule"/>
</dbReference>
<dbReference type="RefSeq" id="WP_109727852.1">
    <property type="nucleotide sequence ID" value="NZ_QGDI01000016.1"/>
</dbReference>
<reference evidence="18 19" key="1">
    <citation type="submission" date="2018-05" db="EMBL/GenBank/DDBJ databases">
        <title>The Hungate 1000. A catalogue of reference genomes from the rumen microbiome.</title>
        <authorList>
            <person name="Kelly W."/>
        </authorList>
    </citation>
    <scope>NUCLEOTIDE SEQUENCE [LARGE SCALE GENOMIC DNA]</scope>
    <source>
        <strain evidence="18 19">SAb67</strain>
    </source>
</reference>
<dbReference type="NCBIfam" id="TIGR01828">
    <property type="entry name" value="pyru_phos_dikin"/>
    <property type="match status" value="1"/>
</dbReference>
<evidence type="ECO:0000256" key="7">
    <source>
        <dbReference type="ARBA" id="ARBA00022741"/>
    </source>
</evidence>
<dbReference type="Gene3D" id="3.20.20.60">
    <property type="entry name" value="Phosphoenolpyruvate-binding domains"/>
    <property type="match status" value="1"/>
</dbReference>
<evidence type="ECO:0000256" key="4">
    <source>
        <dbReference type="ARBA" id="ARBA00020138"/>
    </source>
</evidence>
<feature type="domain" description="Pyruvate phosphate dikinase AMP/ATP-binding" evidence="16">
    <location>
        <begin position="301"/>
        <end position="351"/>
    </location>
</feature>
<dbReference type="SUPFAM" id="SSF51621">
    <property type="entry name" value="Phosphoenolpyruvate/pyruvate domain"/>
    <property type="match status" value="1"/>
</dbReference>
<comment type="catalytic activity">
    <reaction evidence="11">
        <text>pyruvate + phosphate + ATP = phosphoenolpyruvate + AMP + diphosphate + H(+)</text>
        <dbReference type="Rhea" id="RHEA:10756"/>
        <dbReference type="ChEBI" id="CHEBI:15361"/>
        <dbReference type="ChEBI" id="CHEBI:15378"/>
        <dbReference type="ChEBI" id="CHEBI:30616"/>
        <dbReference type="ChEBI" id="CHEBI:33019"/>
        <dbReference type="ChEBI" id="CHEBI:43474"/>
        <dbReference type="ChEBI" id="CHEBI:58702"/>
        <dbReference type="ChEBI" id="CHEBI:456215"/>
        <dbReference type="EC" id="2.7.9.1"/>
    </reaction>
</comment>
<evidence type="ECO:0000256" key="11">
    <source>
        <dbReference type="PIRNR" id="PIRNR000853"/>
    </source>
</evidence>
<feature type="domain" description="PEP-utilising enzyme mobile" evidence="15">
    <location>
        <begin position="421"/>
        <end position="502"/>
    </location>
</feature>
<evidence type="ECO:0000259" key="16">
    <source>
        <dbReference type="Pfam" id="PF01326"/>
    </source>
</evidence>
<organism evidence="18 19">
    <name type="scientific">Ruminococcus flavefaciens</name>
    <dbReference type="NCBI Taxonomy" id="1265"/>
    <lineage>
        <taxon>Bacteria</taxon>
        <taxon>Bacillati</taxon>
        <taxon>Bacillota</taxon>
        <taxon>Clostridia</taxon>
        <taxon>Eubacteriales</taxon>
        <taxon>Oscillospiraceae</taxon>
        <taxon>Ruminococcus</taxon>
    </lineage>
</organism>
<dbReference type="InterPro" id="IPR040442">
    <property type="entry name" value="Pyrv_kinase-like_dom_sf"/>
</dbReference>
<dbReference type="GO" id="GO:0005524">
    <property type="term" value="F:ATP binding"/>
    <property type="evidence" value="ECO:0007669"/>
    <property type="project" value="UniProtKB-UniRule"/>
</dbReference>
<protein>
    <recommendedName>
        <fullName evidence="4 11">Pyruvate, phosphate dikinase</fullName>
        <ecNumber evidence="3 11">2.7.9.1</ecNumber>
    </recommendedName>
</protein>
<dbReference type="SUPFAM" id="SSF52009">
    <property type="entry name" value="Phosphohistidine domain"/>
    <property type="match status" value="1"/>
</dbReference>
<keyword evidence="18" id="KW-0670">Pyruvate</keyword>
<feature type="binding site" evidence="13">
    <location>
        <position position="560"/>
    </location>
    <ligand>
        <name>substrate</name>
    </ligand>
</feature>
<keyword evidence="8 18" id="KW-0418">Kinase</keyword>
<dbReference type="Pfam" id="PF00391">
    <property type="entry name" value="PEP-utilizers"/>
    <property type="match status" value="1"/>
</dbReference>
<dbReference type="InterPro" id="IPR013815">
    <property type="entry name" value="ATP_grasp_subdomain_1"/>
</dbReference>
<evidence type="ECO:0000256" key="3">
    <source>
        <dbReference type="ARBA" id="ARBA00011994"/>
    </source>
</evidence>
<feature type="binding site" evidence="13">
    <location>
        <position position="769"/>
    </location>
    <ligand>
        <name>substrate</name>
    </ligand>
</feature>
<dbReference type="PIRSF" id="PIRSF000853">
    <property type="entry name" value="PPDK"/>
    <property type="match status" value="1"/>
</dbReference>
<keyword evidence="6 14" id="KW-0479">Metal-binding</keyword>
<dbReference type="AlphaFoldDB" id="A0A315XUA0"/>
<dbReference type="Proteomes" id="UP000245720">
    <property type="component" value="Unassembled WGS sequence"/>
</dbReference>
<feature type="binding site" evidence="13">
    <location>
        <position position="767"/>
    </location>
    <ligand>
        <name>substrate</name>
    </ligand>
</feature>
<feature type="domain" description="PEP-utilising enzyme C-terminal" evidence="17">
    <location>
        <begin position="518"/>
        <end position="869"/>
    </location>
</feature>